<reference evidence="2 3" key="1">
    <citation type="submission" date="2020-07" db="EMBL/GenBank/DDBJ databases">
        <title>Genomic Encyclopedia of Type Strains, Phase IV (KMG-V): Genome sequencing to study the core and pangenomes of soil and plant-associated prokaryotes.</title>
        <authorList>
            <person name="Whitman W."/>
        </authorList>
    </citation>
    <scope>NUCLEOTIDE SEQUENCE [LARGE SCALE GENOMIC DNA]</scope>
    <source>
        <strain evidence="2 3">X4EP2</strain>
    </source>
</reference>
<gene>
    <name evidence="2" type="ORF">HDF17_000543</name>
</gene>
<evidence type="ECO:0000256" key="1">
    <source>
        <dbReference type="SAM" id="Phobius"/>
    </source>
</evidence>
<dbReference type="RefSeq" id="WP_179487522.1">
    <property type="nucleotide sequence ID" value="NZ_JACCCW010000001.1"/>
</dbReference>
<accession>A0A7Y9PE59</accession>
<feature type="transmembrane region" description="Helical" evidence="1">
    <location>
        <begin position="134"/>
        <end position="153"/>
    </location>
</feature>
<keyword evidence="1" id="KW-0472">Membrane</keyword>
<keyword evidence="1" id="KW-1133">Transmembrane helix</keyword>
<feature type="transmembrane region" description="Helical" evidence="1">
    <location>
        <begin position="99"/>
        <end position="122"/>
    </location>
</feature>
<feature type="transmembrane region" description="Helical" evidence="1">
    <location>
        <begin position="228"/>
        <end position="247"/>
    </location>
</feature>
<feature type="transmembrane region" description="Helical" evidence="1">
    <location>
        <begin position="65"/>
        <end position="87"/>
    </location>
</feature>
<sequence>MKAVAVFAVRVVVLTVVLIIAFMIASNVAGMAQAPVSSAQAATPTAQASLPSAQAVSTPTSQAQQAAALLGPLLVYTFLVSAVIAWIIQRSRWRGLKLIAALVFTFYGLMTCISQIETIAYLRGKMPPGLIEKLFVMGAIVALLFVPLAVLIMGKIRGPEQPHVERGLTLKSQVARFVILALVYVVLYYLFGYYVAWQNPDLRLYYAGTMELKSFYQQILSVVTGTPWMLPFQFGRGLLWVLFAYPVIRMLNTRRIETAGIVAALFGVGSFVLLLPNPLMPASIAHSHFWETLGCDLLLGAIVSWVLTADARLIA</sequence>
<dbReference type="Proteomes" id="UP000589520">
    <property type="component" value="Unassembled WGS sequence"/>
</dbReference>
<organism evidence="2 3">
    <name type="scientific">Granulicella arctica</name>
    <dbReference type="NCBI Taxonomy" id="940613"/>
    <lineage>
        <taxon>Bacteria</taxon>
        <taxon>Pseudomonadati</taxon>
        <taxon>Acidobacteriota</taxon>
        <taxon>Terriglobia</taxon>
        <taxon>Terriglobales</taxon>
        <taxon>Acidobacteriaceae</taxon>
        <taxon>Granulicella</taxon>
    </lineage>
</organism>
<evidence type="ECO:0000313" key="3">
    <source>
        <dbReference type="Proteomes" id="UP000589520"/>
    </source>
</evidence>
<dbReference type="AlphaFoldDB" id="A0A7Y9PE59"/>
<dbReference type="EMBL" id="JACCCW010000001">
    <property type="protein sequence ID" value="NYF78256.1"/>
    <property type="molecule type" value="Genomic_DNA"/>
</dbReference>
<protein>
    <submittedName>
        <fullName evidence="2">Uncharacterized protein</fullName>
    </submittedName>
</protein>
<proteinExistence type="predicted"/>
<comment type="caution">
    <text evidence="2">The sequence shown here is derived from an EMBL/GenBank/DDBJ whole genome shotgun (WGS) entry which is preliminary data.</text>
</comment>
<feature type="transmembrane region" description="Helical" evidence="1">
    <location>
        <begin position="174"/>
        <end position="196"/>
    </location>
</feature>
<keyword evidence="3" id="KW-1185">Reference proteome</keyword>
<name>A0A7Y9PE59_9BACT</name>
<keyword evidence="1" id="KW-0812">Transmembrane</keyword>
<feature type="transmembrane region" description="Helical" evidence="1">
    <location>
        <begin position="259"/>
        <end position="276"/>
    </location>
</feature>
<feature type="transmembrane region" description="Helical" evidence="1">
    <location>
        <begin position="288"/>
        <end position="307"/>
    </location>
</feature>
<evidence type="ECO:0000313" key="2">
    <source>
        <dbReference type="EMBL" id="NYF78256.1"/>
    </source>
</evidence>